<dbReference type="PANTHER" id="PTHR10961">
    <property type="entry name" value="PEROXISOMAL SARCOSINE OXIDASE"/>
    <property type="match status" value="1"/>
</dbReference>
<sequence length="455" mass="50418">MGSIEASSPSSILIIGSGVFGLSTAYALSQRAQYAPTKITVLDRSTFPAPDAASIDASRIVRADYSDYYYSALCIEAQKLWRQDWGAEGRYHENGLVIAVNSAEDAEAGGKREEMQREMMANLKRLGLSIGKRKDGADVSLLENREAMIDIADGFDGAAGDAGYCNWTSGWADAEAAMKYLETMTRATGRVEFKNAEVETLLFDHSSSAVKGATLKNGEAIEADLVILAAGAWTPKFVDLRGVASASGQVLAYLDITAEEQAHLEHNPTMLNGSNGMFIIPPREQVLKVARHGYGYANFKKIPHPENPDSGEEIEVSLPWTKMDDPHLNIPKEGSDACREFLAQCIPHMAERPWSYTRICWYSDTPKGDWLVDYHPKWKGLVVATGGSGHAYKFLPVIGERIADVVVRKTRDDLGKALQEKWRWPKERWSSDHVWTNDWRGGRKGMLLDEELARK</sequence>
<organism evidence="7 8">
    <name type="scientific">Cryoendolithus antarcticus</name>
    <dbReference type="NCBI Taxonomy" id="1507870"/>
    <lineage>
        <taxon>Eukaryota</taxon>
        <taxon>Fungi</taxon>
        <taxon>Dikarya</taxon>
        <taxon>Ascomycota</taxon>
        <taxon>Pezizomycotina</taxon>
        <taxon>Dothideomycetes</taxon>
        <taxon>Dothideomycetidae</taxon>
        <taxon>Cladosporiales</taxon>
        <taxon>Cladosporiaceae</taxon>
        <taxon>Cryoendolithus</taxon>
    </lineage>
</organism>
<dbReference type="Gene3D" id="3.50.50.60">
    <property type="entry name" value="FAD/NAD(P)-binding domain"/>
    <property type="match status" value="1"/>
</dbReference>
<dbReference type="EMBL" id="NAJO01000031">
    <property type="protein sequence ID" value="OQO01483.1"/>
    <property type="molecule type" value="Genomic_DNA"/>
</dbReference>
<keyword evidence="8" id="KW-1185">Reference proteome</keyword>
<protein>
    <recommendedName>
        <fullName evidence="6">FAD dependent oxidoreductase domain-containing protein</fullName>
    </recommendedName>
</protein>
<evidence type="ECO:0000256" key="2">
    <source>
        <dbReference type="ARBA" id="ARBA00010989"/>
    </source>
</evidence>
<dbReference type="Proteomes" id="UP000192596">
    <property type="component" value="Unassembled WGS sequence"/>
</dbReference>
<dbReference type="InterPro" id="IPR045170">
    <property type="entry name" value="MTOX"/>
</dbReference>
<dbReference type="GO" id="GO:0050031">
    <property type="term" value="F:L-pipecolate oxidase activity"/>
    <property type="evidence" value="ECO:0007669"/>
    <property type="project" value="TreeGrafter"/>
</dbReference>
<keyword evidence="3" id="KW-0285">Flavoprotein</keyword>
<accession>A0A1V8SQP3</accession>
<keyword evidence="5" id="KW-0560">Oxidoreductase</keyword>
<dbReference type="SUPFAM" id="SSF51905">
    <property type="entry name" value="FAD/NAD(P)-binding domain"/>
    <property type="match status" value="1"/>
</dbReference>
<evidence type="ECO:0000256" key="4">
    <source>
        <dbReference type="ARBA" id="ARBA00022827"/>
    </source>
</evidence>
<dbReference type="InterPro" id="IPR006076">
    <property type="entry name" value="FAD-dep_OxRdtase"/>
</dbReference>
<comment type="caution">
    <text evidence="7">The sequence shown here is derived from an EMBL/GenBank/DDBJ whole genome shotgun (WGS) entry which is preliminary data.</text>
</comment>
<dbReference type="InParanoid" id="A0A1V8SQP3"/>
<dbReference type="Pfam" id="PF01266">
    <property type="entry name" value="DAO"/>
    <property type="match status" value="1"/>
</dbReference>
<comment type="cofactor">
    <cofactor evidence="1">
        <name>FAD</name>
        <dbReference type="ChEBI" id="CHEBI:57692"/>
    </cofactor>
</comment>
<dbReference type="InterPro" id="IPR036188">
    <property type="entry name" value="FAD/NAD-bd_sf"/>
</dbReference>
<feature type="domain" description="FAD dependent oxidoreductase" evidence="6">
    <location>
        <begin position="12"/>
        <end position="404"/>
    </location>
</feature>
<evidence type="ECO:0000313" key="8">
    <source>
        <dbReference type="Proteomes" id="UP000192596"/>
    </source>
</evidence>
<dbReference type="PANTHER" id="PTHR10961:SF46">
    <property type="entry name" value="PEROXISOMAL SARCOSINE OXIDASE"/>
    <property type="match status" value="1"/>
</dbReference>
<dbReference type="Gene3D" id="3.30.9.10">
    <property type="entry name" value="D-Amino Acid Oxidase, subunit A, domain 2"/>
    <property type="match status" value="1"/>
</dbReference>
<keyword evidence="4" id="KW-0274">FAD</keyword>
<name>A0A1V8SQP3_9PEZI</name>
<gene>
    <name evidence="7" type="ORF">B0A48_13038</name>
</gene>
<dbReference type="OrthoDB" id="2219495at2759"/>
<proteinExistence type="inferred from homology"/>
<evidence type="ECO:0000256" key="3">
    <source>
        <dbReference type="ARBA" id="ARBA00022630"/>
    </source>
</evidence>
<dbReference type="GO" id="GO:0050660">
    <property type="term" value="F:flavin adenine dinucleotide binding"/>
    <property type="evidence" value="ECO:0007669"/>
    <property type="project" value="InterPro"/>
</dbReference>
<comment type="similarity">
    <text evidence="2">Belongs to the MSOX/MTOX family.</text>
</comment>
<dbReference type="GO" id="GO:0004657">
    <property type="term" value="F:proline dehydrogenase activity"/>
    <property type="evidence" value="ECO:0007669"/>
    <property type="project" value="TreeGrafter"/>
</dbReference>
<dbReference type="GO" id="GO:0008115">
    <property type="term" value="F:sarcosine oxidase activity"/>
    <property type="evidence" value="ECO:0007669"/>
    <property type="project" value="TreeGrafter"/>
</dbReference>
<reference evidence="8" key="1">
    <citation type="submission" date="2017-03" db="EMBL/GenBank/DDBJ databases">
        <title>Genomes of endolithic fungi from Antarctica.</title>
        <authorList>
            <person name="Coleine C."/>
            <person name="Masonjones S."/>
            <person name="Stajich J.E."/>
        </authorList>
    </citation>
    <scope>NUCLEOTIDE SEQUENCE [LARGE SCALE GENOMIC DNA]</scope>
    <source>
        <strain evidence="8">CCFEE 5527</strain>
    </source>
</reference>
<evidence type="ECO:0000259" key="6">
    <source>
        <dbReference type="Pfam" id="PF01266"/>
    </source>
</evidence>
<evidence type="ECO:0000256" key="5">
    <source>
        <dbReference type="ARBA" id="ARBA00023002"/>
    </source>
</evidence>
<dbReference type="AlphaFoldDB" id="A0A1V8SQP3"/>
<dbReference type="STRING" id="1507870.A0A1V8SQP3"/>
<evidence type="ECO:0000313" key="7">
    <source>
        <dbReference type="EMBL" id="OQO01483.1"/>
    </source>
</evidence>
<evidence type="ECO:0000256" key="1">
    <source>
        <dbReference type="ARBA" id="ARBA00001974"/>
    </source>
</evidence>